<reference evidence="2" key="1">
    <citation type="journal article" date="2020" name="Stud. Mycol.">
        <title>101 Dothideomycetes genomes: a test case for predicting lifestyles and emergence of pathogens.</title>
        <authorList>
            <person name="Haridas S."/>
            <person name="Albert R."/>
            <person name="Binder M."/>
            <person name="Bloem J."/>
            <person name="Labutti K."/>
            <person name="Salamov A."/>
            <person name="Andreopoulos B."/>
            <person name="Baker S."/>
            <person name="Barry K."/>
            <person name="Bills G."/>
            <person name="Bluhm B."/>
            <person name="Cannon C."/>
            <person name="Castanera R."/>
            <person name="Culley D."/>
            <person name="Daum C."/>
            <person name="Ezra D."/>
            <person name="Gonzalez J."/>
            <person name="Henrissat B."/>
            <person name="Kuo A."/>
            <person name="Liang C."/>
            <person name="Lipzen A."/>
            <person name="Lutzoni F."/>
            <person name="Magnuson J."/>
            <person name="Mondo S."/>
            <person name="Nolan M."/>
            <person name="Ohm R."/>
            <person name="Pangilinan J."/>
            <person name="Park H.-J."/>
            <person name="Ramirez L."/>
            <person name="Alfaro M."/>
            <person name="Sun H."/>
            <person name="Tritt A."/>
            <person name="Yoshinaga Y."/>
            <person name="Zwiers L.-H."/>
            <person name="Turgeon B."/>
            <person name="Goodwin S."/>
            <person name="Spatafora J."/>
            <person name="Crous P."/>
            <person name="Grigoriev I."/>
        </authorList>
    </citation>
    <scope>NUCLEOTIDE SEQUENCE</scope>
    <source>
        <strain evidence="2">CBS 116435</strain>
    </source>
</reference>
<dbReference type="Proteomes" id="UP000799441">
    <property type="component" value="Unassembled WGS sequence"/>
</dbReference>
<accession>A0A9P4QG09</accession>
<dbReference type="AlphaFoldDB" id="A0A9P4QG09"/>
<proteinExistence type="predicted"/>
<gene>
    <name evidence="2" type="ORF">K431DRAFT_291132</name>
</gene>
<sequence>MVSCAQTQCPASASSLTISDLSNLKSLLSSLQVTISPKAQYSYQNSLVPDTDKDPDQDAFTLALNGTGACLTSPYLFRSFVPRATGLASVDRICQIKFYDREECQEHSATTVEVGGKPAADGQCIFHGGRSASLGCDVALLLQALMKSVVEDIDTQARSYFDSRCGVAVESANGASGRLASPEGHNGANSTYSSPLKYSTGVVSTMCPTSSTHSTESAGSTSSSSLSTVGPSYTSASMALEERSASHSLVALVAGLFVATAML</sequence>
<evidence type="ECO:0000313" key="3">
    <source>
        <dbReference type="Proteomes" id="UP000799441"/>
    </source>
</evidence>
<organism evidence="2 3">
    <name type="scientific">Polychaeton citri CBS 116435</name>
    <dbReference type="NCBI Taxonomy" id="1314669"/>
    <lineage>
        <taxon>Eukaryota</taxon>
        <taxon>Fungi</taxon>
        <taxon>Dikarya</taxon>
        <taxon>Ascomycota</taxon>
        <taxon>Pezizomycotina</taxon>
        <taxon>Dothideomycetes</taxon>
        <taxon>Dothideomycetidae</taxon>
        <taxon>Capnodiales</taxon>
        <taxon>Capnodiaceae</taxon>
        <taxon>Polychaeton</taxon>
    </lineage>
</organism>
<keyword evidence="3" id="KW-1185">Reference proteome</keyword>
<comment type="caution">
    <text evidence="2">The sequence shown here is derived from an EMBL/GenBank/DDBJ whole genome shotgun (WGS) entry which is preliminary data.</text>
</comment>
<feature type="region of interest" description="Disordered" evidence="1">
    <location>
        <begin position="209"/>
        <end position="229"/>
    </location>
</feature>
<dbReference type="OrthoDB" id="3881393at2759"/>
<protein>
    <submittedName>
        <fullName evidence="2">Uncharacterized protein</fullName>
    </submittedName>
</protein>
<name>A0A9P4QG09_9PEZI</name>
<evidence type="ECO:0000313" key="2">
    <source>
        <dbReference type="EMBL" id="KAF2724943.1"/>
    </source>
</evidence>
<dbReference type="EMBL" id="MU003769">
    <property type="protein sequence ID" value="KAF2724943.1"/>
    <property type="molecule type" value="Genomic_DNA"/>
</dbReference>
<evidence type="ECO:0000256" key="1">
    <source>
        <dbReference type="SAM" id="MobiDB-lite"/>
    </source>
</evidence>